<accession>A0AAW0LYR9</accession>
<evidence type="ECO:0000313" key="2">
    <source>
        <dbReference type="Proteomes" id="UP000237347"/>
    </source>
</evidence>
<reference evidence="1 2" key="1">
    <citation type="journal article" date="2018" name="Sci. Data">
        <title>The draft genome sequence of cork oak.</title>
        <authorList>
            <person name="Ramos A.M."/>
            <person name="Usie A."/>
            <person name="Barbosa P."/>
            <person name="Barros P.M."/>
            <person name="Capote T."/>
            <person name="Chaves I."/>
            <person name="Simoes F."/>
            <person name="Abreu I."/>
            <person name="Carrasquinho I."/>
            <person name="Faro C."/>
            <person name="Guimaraes J.B."/>
            <person name="Mendonca D."/>
            <person name="Nobrega F."/>
            <person name="Rodrigues L."/>
            <person name="Saibo N.J.M."/>
            <person name="Varela M.C."/>
            <person name="Egas C."/>
            <person name="Matos J."/>
            <person name="Miguel C.M."/>
            <person name="Oliveira M.M."/>
            <person name="Ricardo C.P."/>
            <person name="Goncalves S."/>
        </authorList>
    </citation>
    <scope>NUCLEOTIDE SEQUENCE [LARGE SCALE GENOMIC DNA]</scope>
    <source>
        <strain evidence="2">cv. HL8</strain>
    </source>
</reference>
<organism evidence="1 2">
    <name type="scientific">Quercus suber</name>
    <name type="common">Cork oak</name>
    <dbReference type="NCBI Taxonomy" id="58331"/>
    <lineage>
        <taxon>Eukaryota</taxon>
        <taxon>Viridiplantae</taxon>
        <taxon>Streptophyta</taxon>
        <taxon>Embryophyta</taxon>
        <taxon>Tracheophyta</taxon>
        <taxon>Spermatophyta</taxon>
        <taxon>Magnoliopsida</taxon>
        <taxon>eudicotyledons</taxon>
        <taxon>Gunneridae</taxon>
        <taxon>Pentapetalae</taxon>
        <taxon>rosids</taxon>
        <taxon>fabids</taxon>
        <taxon>Fagales</taxon>
        <taxon>Fagaceae</taxon>
        <taxon>Quercus</taxon>
    </lineage>
</organism>
<comment type="caution">
    <text evidence="1">The sequence shown here is derived from an EMBL/GenBank/DDBJ whole genome shotgun (WGS) entry which is preliminary data.</text>
</comment>
<evidence type="ECO:0000313" key="1">
    <source>
        <dbReference type="EMBL" id="KAK7855634.1"/>
    </source>
</evidence>
<dbReference type="EMBL" id="PKMF04000043">
    <property type="protein sequence ID" value="KAK7855634.1"/>
    <property type="molecule type" value="Genomic_DNA"/>
</dbReference>
<name>A0AAW0LYR9_QUESU</name>
<gene>
    <name evidence="1" type="ORF">CFP56_026909</name>
</gene>
<dbReference type="AlphaFoldDB" id="A0AAW0LYR9"/>
<dbReference type="Proteomes" id="UP000237347">
    <property type="component" value="Unassembled WGS sequence"/>
</dbReference>
<sequence>MKFKTLAYFGEEGNEGVLEKKELSHIRGRDGGRGRGQRVEAEVEVEAEATLSLCSWQRYPHLGRKFRVIEEDKMKRMVEMMVVLFLLLLASNPSFSRIITPTLACRYKCFADCHRRYKDHLKLSVCCGTCYLLCPSSLADVKYGHILDVDCTVPPPSYYSDLNKIEDYMHTYNFVKKKKNY</sequence>
<proteinExistence type="predicted"/>
<keyword evidence="2" id="KW-1185">Reference proteome</keyword>
<protein>
    <submittedName>
        <fullName evidence="1">Uncharacterized protein</fullName>
    </submittedName>
</protein>